<dbReference type="GO" id="GO:0005737">
    <property type="term" value="C:cytoplasm"/>
    <property type="evidence" value="ECO:0007669"/>
    <property type="project" value="TreeGrafter"/>
</dbReference>
<evidence type="ECO:0000256" key="1">
    <source>
        <dbReference type="ARBA" id="ARBA00001933"/>
    </source>
</evidence>
<dbReference type="InterPro" id="IPR004839">
    <property type="entry name" value="Aminotransferase_I/II_large"/>
</dbReference>
<feature type="region of interest" description="Disordered" evidence="6">
    <location>
        <begin position="1"/>
        <end position="61"/>
    </location>
</feature>
<keyword evidence="5" id="KW-0663">Pyridoxal phosphate</keyword>
<keyword evidence="4 8" id="KW-0808">Transferase</keyword>
<dbReference type="InterPro" id="IPR015421">
    <property type="entry name" value="PyrdxlP-dep_Trfase_major"/>
</dbReference>
<dbReference type="AlphaFoldDB" id="R4Z7S7"/>
<reference evidence="8 9" key="1">
    <citation type="journal article" date="2013" name="ISME J.">
        <title>Metabolic model for the filamentous 'Candidatus Microthrix parvicella' based on genomic and metagenomic analyses.</title>
        <authorList>
            <person name="Jon McIlroy S."/>
            <person name="Kristiansen R."/>
            <person name="Albertsen M."/>
            <person name="Michael Karst S."/>
            <person name="Rossetti S."/>
            <person name="Lund Nielsen J."/>
            <person name="Tandoi V."/>
            <person name="James Seviour R."/>
            <person name="Nielsen P.H."/>
        </authorList>
    </citation>
    <scope>NUCLEOTIDE SEQUENCE [LARGE SCALE GENOMIC DNA]</scope>
    <source>
        <strain evidence="8 9">RN1</strain>
    </source>
</reference>
<dbReference type="OrthoDB" id="9763453at2"/>
<dbReference type="GO" id="GO:0030170">
    <property type="term" value="F:pyridoxal phosphate binding"/>
    <property type="evidence" value="ECO:0007669"/>
    <property type="project" value="InterPro"/>
</dbReference>
<dbReference type="Pfam" id="PF00155">
    <property type="entry name" value="Aminotran_1_2"/>
    <property type="match status" value="1"/>
</dbReference>
<evidence type="ECO:0000256" key="2">
    <source>
        <dbReference type="ARBA" id="ARBA00007441"/>
    </source>
</evidence>
<proteinExistence type="inferred from homology"/>
<dbReference type="STRING" id="1229780.BN381_90098"/>
<evidence type="ECO:0000313" key="9">
    <source>
        <dbReference type="Proteomes" id="UP000018291"/>
    </source>
</evidence>
<dbReference type="HOGENOM" id="CLU_017584_4_0_11"/>
<dbReference type="EMBL" id="CANL01000087">
    <property type="protein sequence ID" value="CCM66027.1"/>
    <property type="molecule type" value="Genomic_DNA"/>
</dbReference>
<dbReference type="CDD" id="cd00609">
    <property type="entry name" value="AAT_like"/>
    <property type="match status" value="1"/>
</dbReference>
<dbReference type="InterPro" id="IPR051326">
    <property type="entry name" value="Kynurenine-oxoglutarate_AT"/>
</dbReference>
<keyword evidence="9" id="KW-1185">Reference proteome</keyword>
<sequence length="448" mass="46699">MSNAHSSSAHLLPEDASPEGATPEAIGASPTDAPERTALSTSALSTSAPGTKARRPLLSPHHPLADVGTTIFAEMGALATAHGAINLGQGAPDADGPIEMIEAAAAALRSGPNQYAPATGIPELRQAIAHHQRHYYDLEVDPDAGVLVTVGCTEGIAASVLGICAPGDEVIVLEPSYDSYGAVAALAGARLVPVTLRPPKWRLDGDALEAAVTDRTRALLINSPHNPTGRVLDDEERNAIAKVAIDADLVVITDEVYEHLCFDGHRHVPLATMPGMFERTITLSSAGKTFALTGWKVGWASGPPELIKAVRRTQQFLTYTSPGALQRGVVAGLAMGEAPIDAVRAGLDQQRGLLLDVLAGVGFDVTPPEAGYFITADASWTGVADGRDFCLRLPEAVGVGAIPLGAFYVDPDRGGAMVRFAFCKQPDQIAEAGRRLSALTQGPLRSSS</sequence>
<dbReference type="RefSeq" id="WP_012231551.1">
    <property type="nucleotide sequence ID" value="NZ_HG422565.1"/>
</dbReference>
<evidence type="ECO:0000256" key="5">
    <source>
        <dbReference type="ARBA" id="ARBA00022898"/>
    </source>
</evidence>
<protein>
    <submittedName>
        <fullName evidence="8">Putative N-succinyldiaminopimelate aminotransferase DapC</fullName>
        <ecNumber evidence="8">2.6.1.17</ecNumber>
    </submittedName>
</protein>
<gene>
    <name evidence="8" type="primary">dapC</name>
    <name evidence="8" type="ORF">BN381_90098</name>
</gene>
<accession>R4Z7S7</accession>
<dbReference type="eggNOG" id="COG0436">
    <property type="taxonomic scope" value="Bacteria"/>
</dbReference>
<dbReference type="GO" id="GO:0016212">
    <property type="term" value="F:kynurenine-oxoglutarate transaminase activity"/>
    <property type="evidence" value="ECO:0007669"/>
    <property type="project" value="TreeGrafter"/>
</dbReference>
<evidence type="ECO:0000256" key="6">
    <source>
        <dbReference type="SAM" id="MobiDB-lite"/>
    </source>
</evidence>
<dbReference type="PANTHER" id="PTHR43807:SF20">
    <property type="entry name" value="FI04487P"/>
    <property type="match status" value="1"/>
</dbReference>
<feature type="compositionally biased region" description="Low complexity" evidence="6">
    <location>
        <begin position="37"/>
        <end position="48"/>
    </location>
</feature>
<evidence type="ECO:0000256" key="3">
    <source>
        <dbReference type="ARBA" id="ARBA00022576"/>
    </source>
</evidence>
<dbReference type="Proteomes" id="UP000018291">
    <property type="component" value="Unassembled WGS sequence"/>
</dbReference>
<dbReference type="PANTHER" id="PTHR43807">
    <property type="entry name" value="FI04487P"/>
    <property type="match status" value="1"/>
</dbReference>
<comment type="similarity">
    <text evidence="2">Belongs to the class-I pyridoxal-phosphate-dependent aminotransferase family.</text>
</comment>
<dbReference type="InterPro" id="IPR015424">
    <property type="entry name" value="PyrdxlP-dep_Trfase"/>
</dbReference>
<dbReference type="EC" id="2.6.1.17" evidence="8"/>
<evidence type="ECO:0000259" key="7">
    <source>
        <dbReference type="Pfam" id="PF00155"/>
    </source>
</evidence>
<evidence type="ECO:0000313" key="8">
    <source>
        <dbReference type="EMBL" id="CCM66027.1"/>
    </source>
</evidence>
<dbReference type="FunFam" id="3.40.640.10:FF:000033">
    <property type="entry name" value="Aspartate aminotransferase"/>
    <property type="match status" value="1"/>
</dbReference>
<organism evidence="8 9">
    <name type="scientific">Candidatus Neomicrothrix parvicella RN1</name>
    <dbReference type="NCBI Taxonomy" id="1229780"/>
    <lineage>
        <taxon>Bacteria</taxon>
        <taxon>Bacillati</taxon>
        <taxon>Actinomycetota</taxon>
        <taxon>Acidimicrobiia</taxon>
        <taxon>Acidimicrobiales</taxon>
        <taxon>Microthrixaceae</taxon>
        <taxon>Candidatus Neomicrothrix</taxon>
    </lineage>
</organism>
<comment type="caution">
    <text evidence="8">The sequence shown here is derived from an EMBL/GenBank/DDBJ whole genome shotgun (WGS) entry which is preliminary data.</text>
</comment>
<comment type="cofactor">
    <cofactor evidence="1">
        <name>pyridoxal 5'-phosphate</name>
        <dbReference type="ChEBI" id="CHEBI:597326"/>
    </cofactor>
</comment>
<dbReference type="SUPFAM" id="SSF53383">
    <property type="entry name" value="PLP-dependent transferases"/>
    <property type="match status" value="1"/>
</dbReference>
<keyword evidence="3 8" id="KW-0032">Aminotransferase</keyword>
<dbReference type="InterPro" id="IPR015422">
    <property type="entry name" value="PyrdxlP-dep_Trfase_small"/>
</dbReference>
<evidence type="ECO:0000256" key="4">
    <source>
        <dbReference type="ARBA" id="ARBA00022679"/>
    </source>
</evidence>
<feature type="domain" description="Aminotransferase class I/classII large" evidence="7">
    <location>
        <begin position="85"/>
        <end position="432"/>
    </location>
</feature>
<dbReference type="GO" id="GO:0009016">
    <property type="term" value="F:succinyldiaminopimelate transaminase activity"/>
    <property type="evidence" value="ECO:0007669"/>
    <property type="project" value="UniProtKB-EC"/>
</dbReference>
<dbReference type="Gene3D" id="3.90.1150.10">
    <property type="entry name" value="Aspartate Aminotransferase, domain 1"/>
    <property type="match status" value="1"/>
</dbReference>
<name>R4Z7S7_9ACTN</name>
<dbReference type="Gene3D" id="3.40.640.10">
    <property type="entry name" value="Type I PLP-dependent aspartate aminotransferase-like (Major domain)"/>
    <property type="match status" value="1"/>
</dbReference>